<organism evidence="2 3">
    <name type="scientific">Pleurodeles waltl</name>
    <name type="common">Iberian ribbed newt</name>
    <dbReference type="NCBI Taxonomy" id="8319"/>
    <lineage>
        <taxon>Eukaryota</taxon>
        <taxon>Metazoa</taxon>
        <taxon>Chordata</taxon>
        <taxon>Craniata</taxon>
        <taxon>Vertebrata</taxon>
        <taxon>Euteleostomi</taxon>
        <taxon>Amphibia</taxon>
        <taxon>Batrachia</taxon>
        <taxon>Caudata</taxon>
        <taxon>Salamandroidea</taxon>
        <taxon>Salamandridae</taxon>
        <taxon>Pleurodelinae</taxon>
        <taxon>Pleurodeles</taxon>
    </lineage>
</organism>
<feature type="region of interest" description="Disordered" evidence="1">
    <location>
        <begin position="65"/>
        <end position="136"/>
    </location>
</feature>
<dbReference type="EMBL" id="JANPWB010000010">
    <property type="protein sequence ID" value="KAJ1137726.1"/>
    <property type="molecule type" value="Genomic_DNA"/>
</dbReference>
<reference evidence="2" key="1">
    <citation type="journal article" date="2022" name="bioRxiv">
        <title>Sequencing and chromosome-scale assembly of the giantPleurodeles waltlgenome.</title>
        <authorList>
            <person name="Brown T."/>
            <person name="Elewa A."/>
            <person name="Iarovenko S."/>
            <person name="Subramanian E."/>
            <person name="Araus A.J."/>
            <person name="Petzold A."/>
            <person name="Susuki M."/>
            <person name="Suzuki K.-i.T."/>
            <person name="Hayashi T."/>
            <person name="Toyoda A."/>
            <person name="Oliveira C."/>
            <person name="Osipova E."/>
            <person name="Leigh N.D."/>
            <person name="Simon A."/>
            <person name="Yun M.H."/>
        </authorList>
    </citation>
    <scope>NUCLEOTIDE SEQUENCE</scope>
    <source>
        <strain evidence="2">20211129_DDA</strain>
        <tissue evidence="2">Liver</tissue>
    </source>
</reference>
<proteinExistence type="predicted"/>
<evidence type="ECO:0000313" key="3">
    <source>
        <dbReference type="Proteomes" id="UP001066276"/>
    </source>
</evidence>
<keyword evidence="3" id="KW-1185">Reference proteome</keyword>
<sequence length="136" mass="15940">MKTRSSISSHADLIKEKVAENILNKSYFQTVCDRPSVKTIRQSRRTNTPGARQRQTHLEVTITSGTGGRMQEEKKRTQERGWRIRRSGETLFGVERRAKENRTRRRSRETQRGVERRRAKDNSAKRRMKRVKEASG</sequence>
<dbReference type="Proteomes" id="UP001066276">
    <property type="component" value="Chromosome 6"/>
</dbReference>
<feature type="compositionally biased region" description="Basic and acidic residues" evidence="1">
    <location>
        <begin position="70"/>
        <end position="101"/>
    </location>
</feature>
<name>A0AAV7QDX4_PLEWA</name>
<evidence type="ECO:0000313" key="2">
    <source>
        <dbReference type="EMBL" id="KAJ1137726.1"/>
    </source>
</evidence>
<feature type="compositionally biased region" description="Basic and acidic residues" evidence="1">
    <location>
        <begin position="108"/>
        <end position="124"/>
    </location>
</feature>
<gene>
    <name evidence="2" type="ORF">NDU88_004124</name>
</gene>
<dbReference type="AlphaFoldDB" id="A0AAV7QDX4"/>
<protein>
    <submittedName>
        <fullName evidence="2">Uncharacterized protein</fullName>
    </submittedName>
</protein>
<evidence type="ECO:0000256" key="1">
    <source>
        <dbReference type="SAM" id="MobiDB-lite"/>
    </source>
</evidence>
<accession>A0AAV7QDX4</accession>
<comment type="caution">
    <text evidence="2">The sequence shown here is derived from an EMBL/GenBank/DDBJ whole genome shotgun (WGS) entry which is preliminary data.</text>
</comment>